<dbReference type="STRING" id="755732.Fluta_3263"/>
<proteinExistence type="predicted"/>
<dbReference type="EMBL" id="CP002542">
    <property type="protein sequence ID" value="AEA45236.1"/>
    <property type="molecule type" value="Genomic_DNA"/>
</dbReference>
<keyword evidence="1" id="KW-1133">Transmembrane helix</keyword>
<organism evidence="2 3">
    <name type="scientific">Fluviicola taffensis (strain DSM 16823 / NCIMB 13979 / RW262)</name>
    <dbReference type="NCBI Taxonomy" id="755732"/>
    <lineage>
        <taxon>Bacteria</taxon>
        <taxon>Pseudomonadati</taxon>
        <taxon>Bacteroidota</taxon>
        <taxon>Flavobacteriia</taxon>
        <taxon>Flavobacteriales</taxon>
        <taxon>Crocinitomicaceae</taxon>
        <taxon>Fluviicola</taxon>
    </lineage>
</organism>
<feature type="transmembrane region" description="Helical" evidence="1">
    <location>
        <begin position="7"/>
        <end position="29"/>
    </location>
</feature>
<reference evidence="3" key="2">
    <citation type="submission" date="2011-02" db="EMBL/GenBank/DDBJ databases">
        <title>The complete genome of Fluviicola taffensis DSM 16823.</title>
        <authorList>
            <consortium name="US DOE Joint Genome Institute (JGI-PGF)"/>
            <person name="Lucas S."/>
            <person name="Copeland A."/>
            <person name="Lapidus A."/>
            <person name="Bruce D."/>
            <person name="Goodwin L."/>
            <person name="Pitluck S."/>
            <person name="Kyrpides N."/>
            <person name="Mavromatis K."/>
            <person name="Ivanova N."/>
            <person name="Mikhailova N."/>
            <person name="Pagani I."/>
            <person name="Chertkov O."/>
            <person name="Detter J.C."/>
            <person name="Han C."/>
            <person name="Tapia R."/>
            <person name="Land M."/>
            <person name="Hauser L."/>
            <person name="Markowitz V."/>
            <person name="Cheng J.-F."/>
            <person name="Hugenholtz P."/>
            <person name="Woyke T."/>
            <person name="Wu D."/>
            <person name="Tindall B."/>
            <person name="Pomrenke H.G."/>
            <person name="Brambilla E."/>
            <person name="Klenk H.-P."/>
            <person name="Eisen J.A."/>
        </authorList>
    </citation>
    <scope>NUCLEOTIDE SEQUENCE [LARGE SCALE GENOMIC DNA]</scope>
    <source>
        <strain evidence="3">DSM 16823 / RW262 / RW262</strain>
    </source>
</reference>
<evidence type="ECO:0000313" key="2">
    <source>
        <dbReference type="EMBL" id="AEA45236.1"/>
    </source>
</evidence>
<keyword evidence="3" id="KW-1185">Reference proteome</keyword>
<name>F2IA59_FLUTR</name>
<dbReference type="KEGG" id="fte:Fluta_3263"/>
<accession>F2IA59</accession>
<evidence type="ECO:0000313" key="3">
    <source>
        <dbReference type="Proteomes" id="UP000007463"/>
    </source>
</evidence>
<dbReference type="HOGENOM" id="CLU_2464535_0_0_10"/>
<feature type="transmembrane region" description="Helical" evidence="1">
    <location>
        <begin position="41"/>
        <end position="62"/>
    </location>
</feature>
<protein>
    <submittedName>
        <fullName evidence="2">Uncharacterized protein</fullName>
    </submittedName>
</protein>
<reference evidence="2 3" key="1">
    <citation type="journal article" date="2011" name="Stand. Genomic Sci.">
        <title>Complete genome sequence of the gliding freshwater bacterium Fluviicola taffensis type strain (RW262).</title>
        <authorList>
            <person name="Woyke T."/>
            <person name="Chertkov O."/>
            <person name="Lapidus A."/>
            <person name="Nolan M."/>
            <person name="Lucas S."/>
            <person name="Del Rio T.G."/>
            <person name="Tice H."/>
            <person name="Cheng J.F."/>
            <person name="Tapia R."/>
            <person name="Han C."/>
            <person name="Goodwin L."/>
            <person name="Pitluck S."/>
            <person name="Liolios K."/>
            <person name="Pagani I."/>
            <person name="Ivanova N."/>
            <person name="Huntemann M."/>
            <person name="Mavromatis K."/>
            <person name="Mikhailova N."/>
            <person name="Pati A."/>
            <person name="Chen A."/>
            <person name="Palaniappan K."/>
            <person name="Land M."/>
            <person name="Hauser L."/>
            <person name="Brambilla E.M."/>
            <person name="Rohde M."/>
            <person name="Mwirichia R."/>
            <person name="Sikorski J."/>
            <person name="Tindall B.J."/>
            <person name="Goker M."/>
            <person name="Bristow J."/>
            <person name="Eisen J.A."/>
            <person name="Markowitz V."/>
            <person name="Hugenholtz P."/>
            <person name="Klenk H.P."/>
            <person name="Kyrpides N.C."/>
        </authorList>
    </citation>
    <scope>NUCLEOTIDE SEQUENCE [LARGE SCALE GENOMIC DNA]</scope>
    <source>
        <strain evidence="3">DSM 16823 / RW262 / RW262</strain>
    </source>
</reference>
<dbReference type="AlphaFoldDB" id="F2IA59"/>
<evidence type="ECO:0000256" key="1">
    <source>
        <dbReference type="SAM" id="Phobius"/>
    </source>
</evidence>
<dbReference type="RefSeq" id="WP_013688003.1">
    <property type="nucleotide sequence ID" value="NC_015321.1"/>
</dbReference>
<dbReference type="Proteomes" id="UP000007463">
    <property type="component" value="Chromosome"/>
</dbReference>
<sequence>MFDLIGALFYLILEAGMFLAGAILLIYGLYSFTVPKFDESVRIFCLFLGTILIACGIGLHWFSNSDSKTENPEFVGNYITSSLHRHNN</sequence>
<keyword evidence="1" id="KW-0472">Membrane</keyword>
<keyword evidence="1" id="KW-0812">Transmembrane</keyword>
<gene>
    <name evidence="2" type="ordered locus">Fluta_3263</name>
</gene>